<comment type="caution">
    <text evidence="3">The sequence shown here is derived from an EMBL/GenBank/DDBJ whole genome shotgun (WGS) entry which is preliminary data.</text>
</comment>
<evidence type="ECO:0000313" key="3">
    <source>
        <dbReference type="EMBL" id="NYF55940.1"/>
    </source>
</evidence>
<dbReference type="Proteomes" id="UP000631553">
    <property type="component" value="Unassembled WGS sequence"/>
</dbReference>
<evidence type="ECO:0000313" key="4">
    <source>
        <dbReference type="Proteomes" id="UP000631553"/>
    </source>
</evidence>
<keyword evidence="2" id="KW-0732">Signal</keyword>
<evidence type="ECO:0000256" key="2">
    <source>
        <dbReference type="SAM" id="SignalP"/>
    </source>
</evidence>
<dbReference type="EMBL" id="JACCCQ010000001">
    <property type="protein sequence ID" value="NYF55940.1"/>
    <property type="molecule type" value="Genomic_DNA"/>
</dbReference>
<protein>
    <submittedName>
        <fullName evidence="3">Uncharacterized protein</fullName>
    </submittedName>
</protein>
<feature type="region of interest" description="Disordered" evidence="1">
    <location>
        <begin position="550"/>
        <end position="576"/>
    </location>
</feature>
<proteinExistence type="predicted"/>
<dbReference type="Gene3D" id="2.60.40.10">
    <property type="entry name" value="Immunoglobulins"/>
    <property type="match status" value="1"/>
</dbReference>
<feature type="chain" id="PRO_5046836633" evidence="2">
    <location>
        <begin position="28"/>
        <end position="691"/>
    </location>
</feature>
<organism evidence="3 4">
    <name type="scientific">Micromonospora purpureochromogenes</name>
    <dbReference type="NCBI Taxonomy" id="47872"/>
    <lineage>
        <taxon>Bacteria</taxon>
        <taxon>Bacillati</taxon>
        <taxon>Actinomycetota</taxon>
        <taxon>Actinomycetes</taxon>
        <taxon>Micromonosporales</taxon>
        <taxon>Micromonosporaceae</taxon>
        <taxon>Micromonospora</taxon>
    </lineage>
</organism>
<dbReference type="InterPro" id="IPR013783">
    <property type="entry name" value="Ig-like_fold"/>
</dbReference>
<keyword evidence="4" id="KW-1185">Reference proteome</keyword>
<reference evidence="3 4" key="1">
    <citation type="submission" date="2020-07" db="EMBL/GenBank/DDBJ databases">
        <title>Sequencing the genomes of 1000 actinobacteria strains.</title>
        <authorList>
            <person name="Klenk H.-P."/>
        </authorList>
    </citation>
    <scope>NUCLEOTIDE SEQUENCE [LARGE SCALE GENOMIC DNA]</scope>
    <source>
        <strain evidence="3 4">DSM 43814</strain>
    </source>
</reference>
<sequence length="691" mass="70945">MRTIRALLGVIIAATCAMAALPGVALAAPTAPYTVLVIDLNDHQRLRTDLFTGAWESNTAEMDAQLGDGDAFTLGAHWRDETDHLWNTVRTVPPAGESWEVGRTYAATSAGGAVATLSMDGSGQTCAGSGQVTVKQVERDAATRRLTAFAAAYAFHCDGESGLIDGEIRWNSDLDYVALDHTSRLDFGQQALGAVSRVSASFTPQGSVPVTFGAASLGGADPAAFQIVDNTCSGRTIAVGDICDVRVVAVPTRTGSQEAILFLADGSSYGKRRIPVTVEGFHSVVGTYYPVGPGRIMDTRSGFPNLPQAPIGPGGEVDLQVAGRADVPADGVSAVVLNVTVTGPTADSFVTVYPSGEARPTASSVNFAAGWLGSNNVTVKLGANGKVKVYNRAGSTHVVVDVVGFYAGSNAIRYANGMGGQFHPVKPTRLVDTRTTGAAIPAGAVRRFFVDFGPELSGRAGSLVLNVTAVAPEKSGFLTAWSGLGGVPSASTVNYGAGKVVPNLAVVQSNYQCDCGTTYGVNTFSLYSSQKTHVVVDLVGVMDPTLTPNGLRFSPTSPTRIVDSRSGLGTSGALGPNVTRTVTAPPALVTDATQALAMNVTAVTPTDATVLTVWPAGAGLSKPTASNLNPAAGQTVSNAAISGIGPADAFHVHNLAGTTHLVADVVGRFDLYPYTAGSGGTFTVVRAGQAP</sequence>
<name>A0ABX2RHF7_9ACTN</name>
<gene>
    <name evidence="3" type="ORF">HDA35_001771</name>
</gene>
<evidence type="ECO:0000256" key="1">
    <source>
        <dbReference type="SAM" id="MobiDB-lite"/>
    </source>
</evidence>
<dbReference type="RefSeq" id="WP_179802353.1">
    <property type="nucleotide sequence ID" value="NZ_JACCCQ010000001.1"/>
</dbReference>
<accession>A0ABX2RHF7</accession>
<feature type="signal peptide" evidence="2">
    <location>
        <begin position="1"/>
        <end position="27"/>
    </location>
</feature>